<feature type="chain" id="PRO_5004208912" description="Pectate lyase" evidence="2">
    <location>
        <begin position="21"/>
        <end position="327"/>
    </location>
</feature>
<dbReference type="VEuPathDB" id="FungiDB:CHGG_00897"/>
<gene>
    <name evidence="3" type="ORF">CHGG_00897</name>
</gene>
<evidence type="ECO:0000313" key="3">
    <source>
        <dbReference type="EMBL" id="EAQ92662.1"/>
    </source>
</evidence>
<dbReference type="Proteomes" id="UP000001056">
    <property type="component" value="Unassembled WGS sequence"/>
</dbReference>
<evidence type="ECO:0000256" key="2">
    <source>
        <dbReference type="SAM" id="SignalP"/>
    </source>
</evidence>
<feature type="region of interest" description="Disordered" evidence="1">
    <location>
        <begin position="61"/>
        <end position="124"/>
    </location>
</feature>
<dbReference type="GeneID" id="4386368"/>
<dbReference type="OrthoDB" id="10674748at2759"/>
<dbReference type="EMBL" id="CH408029">
    <property type="protein sequence ID" value="EAQ92662.1"/>
    <property type="molecule type" value="Genomic_DNA"/>
</dbReference>
<proteinExistence type="predicted"/>
<dbReference type="InParanoid" id="Q2HFV7"/>
<reference evidence="4" key="1">
    <citation type="journal article" date="2015" name="Genome Announc.">
        <title>Draft genome sequence of the cellulolytic fungus Chaetomium globosum.</title>
        <authorList>
            <person name="Cuomo C.A."/>
            <person name="Untereiner W.A."/>
            <person name="Ma L.-J."/>
            <person name="Grabherr M."/>
            <person name="Birren B.W."/>
        </authorList>
    </citation>
    <scope>NUCLEOTIDE SEQUENCE [LARGE SCALE GENOMIC DNA]</scope>
    <source>
        <strain evidence="4">ATCC 6205 / CBS 148.51 / DSM 1962 / NBRC 6347 / NRRL 1970</strain>
    </source>
</reference>
<dbReference type="AlphaFoldDB" id="Q2HFV7"/>
<feature type="signal peptide" evidence="2">
    <location>
        <begin position="1"/>
        <end position="20"/>
    </location>
</feature>
<keyword evidence="4" id="KW-1185">Reference proteome</keyword>
<sequence>MAPFFKFWTAISVLYPFCFAAPAKPPGTSCTWIASTHPREPIRLSGESSWPRYPTCGGDRSVHGIPNSSPEPVAVGDDQGEDSIPALYPQADTAERDRRLGRGGDGENGPALIISTPKMSTLRGGPRCRAPDLAVANGLRSPTPRTLEGLQSGVIDGLRSPTPETAEGLRVDMGLGFRSNLRPDKTSDADGDGGVGLDLGLSFPGSRRTDRIADPATGPVVVNYDDMFGDKTAMVNTEAEGGAGGLDVHHTDSGGIQIICQGISVCNPVTIVNGKGGKRIDLAKWGKAVEMSQVKDAKEKSRWRFPFRSRHPSSCQCPGKRASVDNV</sequence>
<name>Q2HFV7_CHAGB</name>
<accession>Q2HFV7</accession>
<protein>
    <recommendedName>
        <fullName evidence="5">Pectate lyase</fullName>
    </recommendedName>
</protein>
<evidence type="ECO:0000256" key="1">
    <source>
        <dbReference type="SAM" id="MobiDB-lite"/>
    </source>
</evidence>
<feature type="compositionally biased region" description="Basic and acidic residues" evidence="1">
    <location>
        <begin position="93"/>
        <end position="105"/>
    </location>
</feature>
<dbReference type="RefSeq" id="XP_001220118.1">
    <property type="nucleotide sequence ID" value="XM_001220117.1"/>
</dbReference>
<dbReference type="HOGENOM" id="CLU_849920_0_0_1"/>
<dbReference type="eggNOG" id="ENOG502RJEW">
    <property type="taxonomic scope" value="Eukaryota"/>
</dbReference>
<organism evidence="3 4">
    <name type="scientific">Chaetomium globosum (strain ATCC 6205 / CBS 148.51 / DSM 1962 / NBRC 6347 / NRRL 1970)</name>
    <name type="common">Soil fungus</name>
    <dbReference type="NCBI Taxonomy" id="306901"/>
    <lineage>
        <taxon>Eukaryota</taxon>
        <taxon>Fungi</taxon>
        <taxon>Dikarya</taxon>
        <taxon>Ascomycota</taxon>
        <taxon>Pezizomycotina</taxon>
        <taxon>Sordariomycetes</taxon>
        <taxon>Sordariomycetidae</taxon>
        <taxon>Sordariales</taxon>
        <taxon>Chaetomiaceae</taxon>
        <taxon>Chaetomium</taxon>
    </lineage>
</organism>
<evidence type="ECO:0000313" key="4">
    <source>
        <dbReference type="Proteomes" id="UP000001056"/>
    </source>
</evidence>
<evidence type="ECO:0008006" key="5">
    <source>
        <dbReference type="Google" id="ProtNLM"/>
    </source>
</evidence>
<keyword evidence="2" id="KW-0732">Signal</keyword>